<name>J9DJG3_EDHAE</name>
<keyword evidence="3" id="KW-1185">Reference proteome</keyword>
<dbReference type="EMBL" id="AFBI03000057">
    <property type="protein sequence ID" value="EJW02755.1"/>
    <property type="molecule type" value="Genomic_DNA"/>
</dbReference>
<dbReference type="AlphaFoldDB" id="J9DJG3"/>
<proteinExistence type="predicted"/>
<gene>
    <name evidence="2" type="ORF">EDEG_02848</name>
</gene>
<evidence type="ECO:0000313" key="3">
    <source>
        <dbReference type="Proteomes" id="UP000003163"/>
    </source>
</evidence>
<evidence type="ECO:0000313" key="2">
    <source>
        <dbReference type="EMBL" id="EJW02755.1"/>
    </source>
</evidence>
<reference evidence="3" key="2">
    <citation type="submission" date="2015-07" db="EMBL/GenBank/DDBJ databases">
        <title>Contrasting host-pathogen interactions and genome evolution in two generalist and specialist microsporidian pathogens of mosquitoes.</title>
        <authorList>
            <consortium name="The Broad Institute Genomics Platform"/>
            <consortium name="The Broad Institute Genome Sequencing Center for Infectious Disease"/>
            <person name="Cuomo C.A."/>
            <person name="Sanscrainte N.D."/>
            <person name="Goldberg J.M."/>
            <person name="Heiman D."/>
            <person name="Young S."/>
            <person name="Zeng Q."/>
            <person name="Becnel J.J."/>
            <person name="Birren B.W."/>
        </authorList>
    </citation>
    <scope>NUCLEOTIDE SEQUENCE [LARGE SCALE GENOMIC DNA]</scope>
    <source>
        <strain evidence="3">USNM 41457</strain>
    </source>
</reference>
<protein>
    <recommendedName>
        <fullName evidence="4">Transmembrane protein</fullName>
    </recommendedName>
</protein>
<dbReference type="VEuPathDB" id="MicrosporidiaDB:EDEG_02848"/>
<keyword evidence="1" id="KW-1133">Transmembrane helix</keyword>
<comment type="caution">
    <text evidence="2">The sequence shown here is derived from an EMBL/GenBank/DDBJ whole genome shotgun (WGS) entry which is preliminary data.</text>
</comment>
<reference evidence="2 3" key="1">
    <citation type="submission" date="2011-08" db="EMBL/GenBank/DDBJ databases">
        <authorList>
            <person name="Liu Z.J."/>
            <person name="Shi F.L."/>
            <person name="Lu J.Q."/>
            <person name="Li M."/>
            <person name="Wang Z.L."/>
        </authorList>
    </citation>
    <scope>NUCLEOTIDE SEQUENCE [LARGE SCALE GENOMIC DNA]</scope>
    <source>
        <strain evidence="2 3">USNM 41457</strain>
    </source>
</reference>
<sequence>MQIRSNYTNKIRKMSKTSFFLIFKIRRFQKTNQNKKTVTTRKHYFQLYILTLLSPAKHFKSKIKNCFDTIVIIDYLAFFNILNLYYFDFNHTFDLQLINKKN</sequence>
<dbReference type="InParanoid" id="J9DJG3"/>
<evidence type="ECO:0008006" key="4">
    <source>
        <dbReference type="Google" id="ProtNLM"/>
    </source>
</evidence>
<keyword evidence="1" id="KW-0812">Transmembrane</keyword>
<keyword evidence="1" id="KW-0472">Membrane</keyword>
<dbReference type="Proteomes" id="UP000003163">
    <property type="component" value="Unassembled WGS sequence"/>
</dbReference>
<evidence type="ECO:0000256" key="1">
    <source>
        <dbReference type="SAM" id="Phobius"/>
    </source>
</evidence>
<organism evidence="2 3">
    <name type="scientific">Edhazardia aedis (strain USNM 41457)</name>
    <name type="common">Microsporidian parasite</name>
    <dbReference type="NCBI Taxonomy" id="1003232"/>
    <lineage>
        <taxon>Eukaryota</taxon>
        <taxon>Fungi</taxon>
        <taxon>Fungi incertae sedis</taxon>
        <taxon>Microsporidia</taxon>
        <taxon>Edhazardia</taxon>
    </lineage>
</organism>
<accession>J9DJG3</accession>
<dbReference type="HOGENOM" id="CLU_2277437_0_0_1"/>
<feature type="transmembrane region" description="Helical" evidence="1">
    <location>
        <begin position="66"/>
        <end position="87"/>
    </location>
</feature>